<evidence type="ECO:0000313" key="1">
    <source>
        <dbReference type="EMBL" id="DAE12697.1"/>
    </source>
</evidence>
<proteinExistence type="predicted"/>
<name>A0A8S5Q1J1_9CAUD</name>
<organism evidence="1">
    <name type="scientific">Siphoviridae sp. ctOCb13</name>
    <dbReference type="NCBI Taxonomy" id="2825477"/>
    <lineage>
        <taxon>Viruses</taxon>
        <taxon>Duplodnaviria</taxon>
        <taxon>Heunggongvirae</taxon>
        <taxon>Uroviricota</taxon>
        <taxon>Caudoviricetes</taxon>
    </lineage>
</organism>
<sequence>MADLKVTRFVIDGKTFVIPAAAADQNGLMSANDFNKLAGIATGAQVNVLEGVKVNGVALSIASKIVDLIIGTGTANGSISVAGVDVPVKGLAALAYKANISADDLNEALAAVINGKAESSTVAALSGKIDVLNGSGTGSVSKAITDAFNDFATKVSDDGVVNSYKELIDWAATHGGEATQMAAAITNIENLLIGIGGDGNPATVNAAITAAINNLNIGNYYTKTETNTELDKKVDKVAGYGLSKNDFTDPLKSKLEGIAANATANKYSYDTATQTLTLTGFSAAE</sequence>
<reference evidence="1" key="1">
    <citation type="journal article" date="2021" name="Proc. Natl. Acad. Sci. U.S.A.">
        <title>A Catalog of Tens of Thousands of Viruses from Human Metagenomes Reveals Hidden Associations with Chronic Diseases.</title>
        <authorList>
            <person name="Tisza M.J."/>
            <person name="Buck C.B."/>
        </authorList>
    </citation>
    <scope>NUCLEOTIDE SEQUENCE</scope>
    <source>
        <strain evidence="1">CtOCb13</strain>
    </source>
</reference>
<accession>A0A8S5Q1J1</accession>
<dbReference type="EMBL" id="BK015555">
    <property type="protein sequence ID" value="DAE12697.1"/>
    <property type="molecule type" value="Genomic_DNA"/>
</dbReference>
<protein>
    <submittedName>
        <fullName evidence="1">Uncharacterized protein</fullName>
    </submittedName>
</protein>